<organism evidence="3 4">
    <name type="scientific">Ophiobolus disseminans</name>
    <dbReference type="NCBI Taxonomy" id="1469910"/>
    <lineage>
        <taxon>Eukaryota</taxon>
        <taxon>Fungi</taxon>
        <taxon>Dikarya</taxon>
        <taxon>Ascomycota</taxon>
        <taxon>Pezizomycotina</taxon>
        <taxon>Dothideomycetes</taxon>
        <taxon>Pleosporomycetidae</taxon>
        <taxon>Pleosporales</taxon>
        <taxon>Pleosporineae</taxon>
        <taxon>Phaeosphaeriaceae</taxon>
        <taxon>Ophiobolus</taxon>
    </lineage>
</organism>
<protein>
    <recommendedName>
        <fullName evidence="2">DUF7924 domain-containing protein</fullName>
    </recommendedName>
</protein>
<dbReference type="EMBL" id="MU006239">
    <property type="protein sequence ID" value="KAF2820811.1"/>
    <property type="molecule type" value="Genomic_DNA"/>
</dbReference>
<accession>A0A6A6ZIB0</accession>
<evidence type="ECO:0000256" key="1">
    <source>
        <dbReference type="SAM" id="MobiDB-lite"/>
    </source>
</evidence>
<dbReference type="PANTHER" id="PTHR42470:SF1">
    <property type="entry name" value="VAST DOMAIN-CONTAINING PROTEIN"/>
    <property type="match status" value="1"/>
</dbReference>
<feature type="region of interest" description="Disordered" evidence="1">
    <location>
        <begin position="32"/>
        <end position="51"/>
    </location>
</feature>
<reference evidence="3" key="1">
    <citation type="journal article" date="2020" name="Stud. Mycol.">
        <title>101 Dothideomycetes genomes: a test case for predicting lifestyles and emergence of pathogens.</title>
        <authorList>
            <person name="Haridas S."/>
            <person name="Albert R."/>
            <person name="Binder M."/>
            <person name="Bloem J."/>
            <person name="Labutti K."/>
            <person name="Salamov A."/>
            <person name="Andreopoulos B."/>
            <person name="Baker S."/>
            <person name="Barry K."/>
            <person name="Bills G."/>
            <person name="Bluhm B."/>
            <person name="Cannon C."/>
            <person name="Castanera R."/>
            <person name="Culley D."/>
            <person name="Daum C."/>
            <person name="Ezra D."/>
            <person name="Gonzalez J."/>
            <person name="Henrissat B."/>
            <person name="Kuo A."/>
            <person name="Liang C."/>
            <person name="Lipzen A."/>
            <person name="Lutzoni F."/>
            <person name="Magnuson J."/>
            <person name="Mondo S."/>
            <person name="Nolan M."/>
            <person name="Ohm R."/>
            <person name="Pangilinan J."/>
            <person name="Park H.-J."/>
            <person name="Ramirez L."/>
            <person name="Alfaro M."/>
            <person name="Sun H."/>
            <person name="Tritt A."/>
            <person name="Yoshinaga Y."/>
            <person name="Zwiers L.-H."/>
            <person name="Turgeon B."/>
            <person name="Goodwin S."/>
            <person name="Spatafora J."/>
            <person name="Crous P."/>
            <person name="Grigoriev I."/>
        </authorList>
    </citation>
    <scope>NUCLEOTIDE SEQUENCE</scope>
    <source>
        <strain evidence="3">CBS 113818</strain>
    </source>
</reference>
<evidence type="ECO:0000313" key="4">
    <source>
        <dbReference type="Proteomes" id="UP000799424"/>
    </source>
</evidence>
<dbReference type="Pfam" id="PF25545">
    <property type="entry name" value="DUF7924"/>
    <property type="match status" value="1"/>
</dbReference>
<feature type="compositionally biased region" description="Acidic residues" evidence="1">
    <location>
        <begin position="350"/>
        <end position="360"/>
    </location>
</feature>
<sequence>MPKRKRAVSEEPRLPPSVPLTSHNLARLQQALSPEAMPPARTTSPTRTTATTLDDRHKLECYDINVDTATKMPAALMTHIDTVMLRSRSPNDVPSPNARIAVARRPVVAMQNETGGSKEFAHLLLPMGEADESGRAEPVPFVTQKAELLLNRYFLPSAPDPAVTKTWKALSQPKPDSCVGYILQREAKAARVRAPFTAEEEGVLNDYVLTKLMYMPFMTAQWKAPHGNEGLFAAQSQSARDGAVIVNHLYDLYRVAYSKTPGVVETCHFSVTCDIQSVEIWVHWRDGSSHHMELIFEGHCRKEVQMLDMRAIVRNIQQYAINERLRSIRAALPLFARNKKGSKYPVLQEPDFDDDVDDDTASQPTLSNSGFGFPTPRAPSNAVSEPVKKRRRVQSNGQPSDSAYQEGESS</sequence>
<feature type="compositionally biased region" description="Polar residues" evidence="1">
    <location>
        <begin position="361"/>
        <end position="370"/>
    </location>
</feature>
<name>A0A6A6ZIB0_9PLEO</name>
<keyword evidence="4" id="KW-1185">Reference proteome</keyword>
<feature type="domain" description="DUF7924" evidence="2">
    <location>
        <begin position="165"/>
        <end position="332"/>
    </location>
</feature>
<dbReference type="AlphaFoldDB" id="A0A6A6ZIB0"/>
<feature type="region of interest" description="Disordered" evidence="1">
    <location>
        <begin position="345"/>
        <end position="410"/>
    </location>
</feature>
<dbReference type="InterPro" id="IPR057684">
    <property type="entry name" value="DUF7924"/>
</dbReference>
<gene>
    <name evidence="3" type="ORF">CC86DRAFT_374129</name>
</gene>
<feature type="compositionally biased region" description="Polar residues" evidence="1">
    <location>
        <begin position="394"/>
        <end position="410"/>
    </location>
</feature>
<feature type="region of interest" description="Disordered" evidence="1">
    <location>
        <begin position="1"/>
        <end position="21"/>
    </location>
</feature>
<dbReference type="OrthoDB" id="5426775at2759"/>
<dbReference type="Proteomes" id="UP000799424">
    <property type="component" value="Unassembled WGS sequence"/>
</dbReference>
<proteinExistence type="predicted"/>
<dbReference type="PANTHER" id="PTHR42470">
    <property type="entry name" value="VAST DOMAIN-CONTAINING PROTEIN"/>
    <property type="match status" value="1"/>
</dbReference>
<feature type="compositionally biased region" description="Low complexity" evidence="1">
    <location>
        <begin position="38"/>
        <end position="51"/>
    </location>
</feature>
<evidence type="ECO:0000313" key="3">
    <source>
        <dbReference type="EMBL" id="KAF2820811.1"/>
    </source>
</evidence>
<evidence type="ECO:0000259" key="2">
    <source>
        <dbReference type="Pfam" id="PF25545"/>
    </source>
</evidence>